<dbReference type="GO" id="GO:0005634">
    <property type="term" value="C:nucleus"/>
    <property type="evidence" value="ECO:0007669"/>
    <property type="project" value="UniProtKB-SubCell"/>
</dbReference>
<evidence type="ECO:0000256" key="10">
    <source>
        <dbReference type="ARBA" id="ARBA00022881"/>
    </source>
</evidence>
<dbReference type="EMBL" id="BTSX01000003">
    <property type="protein sequence ID" value="GMS87242.1"/>
    <property type="molecule type" value="Genomic_DNA"/>
</dbReference>
<evidence type="ECO:0000256" key="8">
    <source>
        <dbReference type="ARBA" id="ARBA00022801"/>
    </source>
</evidence>
<organism evidence="16 17">
    <name type="scientific">Pristionchus entomophagus</name>
    <dbReference type="NCBI Taxonomy" id="358040"/>
    <lineage>
        <taxon>Eukaryota</taxon>
        <taxon>Metazoa</taxon>
        <taxon>Ecdysozoa</taxon>
        <taxon>Nematoda</taxon>
        <taxon>Chromadorea</taxon>
        <taxon>Rhabditida</taxon>
        <taxon>Rhabditina</taxon>
        <taxon>Diplogasteromorpha</taxon>
        <taxon>Diplogasteroidea</taxon>
        <taxon>Neodiplogasteridae</taxon>
        <taxon>Pristionchus</taxon>
    </lineage>
</organism>
<feature type="compositionally biased region" description="Low complexity" evidence="14">
    <location>
        <begin position="198"/>
        <end position="209"/>
    </location>
</feature>
<evidence type="ECO:0000256" key="3">
    <source>
        <dbReference type="ARBA" id="ARBA00020324"/>
    </source>
</evidence>
<evidence type="ECO:0000256" key="14">
    <source>
        <dbReference type="SAM" id="MobiDB-lite"/>
    </source>
</evidence>
<proteinExistence type="inferred from homology"/>
<keyword evidence="17" id="KW-1185">Reference proteome</keyword>
<evidence type="ECO:0000256" key="5">
    <source>
        <dbReference type="ARBA" id="ARBA00022723"/>
    </source>
</evidence>
<keyword evidence="13" id="KW-0269">Exonuclease</keyword>
<evidence type="ECO:0000313" key="16">
    <source>
        <dbReference type="EMBL" id="GMS87242.1"/>
    </source>
</evidence>
<evidence type="ECO:0000256" key="9">
    <source>
        <dbReference type="ARBA" id="ARBA00022842"/>
    </source>
</evidence>
<keyword evidence="11 13" id="KW-0234">DNA repair</keyword>
<evidence type="ECO:0000256" key="1">
    <source>
        <dbReference type="ARBA" id="ARBA00004123"/>
    </source>
</evidence>
<dbReference type="InterPro" id="IPR006086">
    <property type="entry name" value="XPG-I_dom"/>
</dbReference>
<feature type="non-terminal residue" evidence="16">
    <location>
        <position position="1"/>
    </location>
</feature>
<dbReference type="Pfam" id="PF00867">
    <property type="entry name" value="XPG_I"/>
    <property type="match status" value="1"/>
</dbReference>
<comment type="function">
    <text evidence="13">5'-&gt;3' double-stranded DNA exonuclease which may also possess a cryptic 3'-&gt;5' double-stranded DNA exonuclease activity. Functions in DNA mismatch repair.</text>
</comment>
<dbReference type="FunFam" id="1.10.150.20:FF:000011">
    <property type="entry name" value="exonuclease 1"/>
    <property type="match status" value="1"/>
</dbReference>
<dbReference type="InterPro" id="IPR006084">
    <property type="entry name" value="XPG/Rad2"/>
</dbReference>
<evidence type="ECO:0000256" key="7">
    <source>
        <dbReference type="ARBA" id="ARBA00022769"/>
    </source>
</evidence>
<dbReference type="PRINTS" id="PR00853">
    <property type="entry name" value="XPGRADSUPER"/>
</dbReference>
<gene>
    <name evidence="16" type="ORF">PENTCL1PPCAC_9417</name>
</gene>
<accession>A0AAV5SY02</accession>
<keyword evidence="8 13" id="KW-0378">Hydrolase</keyword>
<feature type="domain" description="XPG-I" evidence="15">
    <location>
        <begin position="5"/>
        <end position="73"/>
    </location>
</feature>
<reference evidence="16" key="1">
    <citation type="submission" date="2023-10" db="EMBL/GenBank/DDBJ databases">
        <title>Genome assembly of Pristionchus species.</title>
        <authorList>
            <person name="Yoshida K."/>
            <person name="Sommer R.J."/>
        </authorList>
    </citation>
    <scope>NUCLEOTIDE SEQUENCE</scope>
    <source>
        <strain evidence="16">RS0144</strain>
    </source>
</reference>
<dbReference type="Proteomes" id="UP001432027">
    <property type="component" value="Unassembled WGS sequence"/>
</dbReference>
<dbReference type="AlphaFoldDB" id="A0AAV5SY02"/>
<keyword evidence="12 13" id="KW-0539">Nucleus</keyword>
<keyword evidence="13" id="KW-0238">DNA-binding</keyword>
<feature type="compositionally biased region" description="Basic residues" evidence="14">
    <location>
        <begin position="180"/>
        <end position="197"/>
    </location>
</feature>
<evidence type="ECO:0000256" key="2">
    <source>
        <dbReference type="ARBA" id="ARBA00010563"/>
    </source>
</evidence>
<keyword evidence="5 13" id="KW-0479">Metal-binding</keyword>
<evidence type="ECO:0000256" key="4">
    <source>
        <dbReference type="ARBA" id="ARBA00022722"/>
    </source>
</evidence>
<keyword evidence="7 13" id="KW-0228">DNA excision</keyword>
<dbReference type="PANTHER" id="PTHR11081:SF8">
    <property type="entry name" value="EXONUCLEASE 1"/>
    <property type="match status" value="1"/>
</dbReference>
<comment type="cofactor">
    <cofactor evidence="13">
        <name>Mg(2+)</name>
        <dbReference type="ChEBI" id="CHEBI:18420"/>
    </cofactor>
    <text evidence="13">Binds 2 magnesium ions per subunit. They probably participate in the reaction catalyzed by the enzyme. May bind an additional third magnesium ion after substrate binding.</text>
</comment>
<sequence length="228" mass="26316">QHFRKSNLVDIIVAPYQSDAQFAFLTREKLADVVVTEDSDLIAFGCEKIIFKWDVSGPCSIYERELLPKCFSGKMASEFDFTTFQRVCILSGCDYTQGLKGVGLSKALQFFLKTSKTDLREILSRLPSYLRMPKLKVTDEFIEDFIRAEKTFLHQVGGSVRGRCQRPLTAYPLEGGEGGRRRRRTARRRQRRPRRRLPSTMTTTTSSLRSCRRRQRRTTTATTRSQVR</sequence>
<comment type="caution">
    <text evidence="16">The sequence shown here is derived from an EMBL/GenBank/DDBJ whole genome shotgun (WGS) entry which is preliminary data.</text>
</comment>
<protein>
    <recommendedName>
        <fullName evidence="3 13">Exonuclease 1</fullName>
        <ecNumber evidence="13">3.1.-.-</ecNumber>
    </recommendedName>
</protein>
<dbReference type="SMART" id="SM00484">
    <property type="entry name" value="XPGI"/>
    <property type="match status" value="1"/>
</dbReference>
<name>A0AAV5SY02_9BILA</name>
<dbReference type="EC" id="3.1.-.-" evidence="13"/>
<dbReference type="GO" id="GO:0046872">
    <property type="term" value="F:metal ion binding"/>
    <property type="evidence" value="ECO:0007669"/>
    <property type="project" value="UniProtKB-UniRule"/>
</dbReference>
<dbReference type="InterPro" id="IPR029060">
    <property type="entry name" value="PIN-like_dom_sf"/>
</dbReference>
<dbReference type="GO" id="GO:0006298">
    <property type="term" value="P:mismatch repair"/>
    <property type="evidence" value="ECO:0007669"/>
    <property type="project" value="TreeGrafter"/>
</dbReference>
<evidence type="ECO:0000256" key="13">
    <source>
        <dbReference type="RuleBase" id="RU910737"/>
    </source>
</evidence>
<evidence type="ECO:0000256" key="12">
    <source>
        <dbReference type="ARBA" id="ARBA00023242"/>
    </source>
</evidence>
<keyword evidence="9 13" id="KW-0460">Magnesium</keyword>
<dbReference type="GO" id="GO:0006310">
    <property type="term" value="P:DNA recombination"/>
    <property type="evidence" value="ECO:0007669"/>
    <property type="project" value="TreeGrafter"/>
</dbReference>
<comment type="subcellular location">
    <subcellularLocation>
        <location evidence="1 13">Nucleus</location>
    </subcellularLocation>
</comment>
<dbReference type="InterPro" id="IPR036279">
    <property type="entry name" value="5-3_exonuclease_C_sf"/>
</dbReference>
<evidence type="ECO:0000259" key="15">
    <source>
        <dbReference type="SMART" id="SM00484"/>
    </source>
</evidence>
<comment type="similarity">
    <text evidence="2 13">Belongs to the XPG/RAD2 endonuclease family. EXO1 subfamily.</text>
</comment>
<dbReference type="GO" id="GO:0017108">
    <property type="term" value="F:5'-flap endonuclease activity"/>
    <property type="evidence" value="ECO:0007669"/>
    <property type="project" value="TreeGrafter"/>
</dbReference>
<dbReference type="SUPFAM" id="SSF47807">
    <property type="entry name" value="5' to 3' exonuclease, C-terminal subdomain"/>
    <property type="match status" value="1"/>
</dbReference>
<dbReference type="PANTHER" id="PTHR11081">
    <property type="entry name" value="FLAP ENDONUCLEASE FAMILY MEMBER"/>
    <property type="match status" value="1"/>
</dbReference>
<dbReference type="GO" id="GO:0003677">
    <property type="term" value="F:DNA binding"/>
    <property type="evidence" value="ECO:0007669"/>
    <property type="project" value="UniProtKB-UniRule"/>
</dbReference>
<feature type="compositionally biased region" description="Low complexity" evidence="14">
    <location>
        <begin position="218"/>
        <end position="228"/>
    </location>
</feature>
<dbReference type="Gene3D" id="1.10.150.20">
    <property type="entry name" value="5' to 3' exonuclease, C-terminal subdomain"/>
    <property type="match status" value="1"/>
</dbReference>
<evidence type="ECO:0000256" key="6">
    <source>
        <dbReference type="ARBA" id="ARBA00022763"/>
    </source>
</evidence>
<dbReference type="Gene3D" id="3.40.50.1010">
    <property type="entry name" value="5'-nuclease"/>
    <property type="match status" value="1"/>
</dbReference>
<evidence type="ECO:0000256" key="11">
    <source>
        <dbReference type="ARBA" id="ARBA00023204"/>
    </source>
</evidence>
<dbReference type="SMART" id="SM00279">
    <property type="entry name" value="HhH2"/>
    <property type="match status" value="1"/>
</dbReference>
<dbReference type="GO" id="GO:0035312">
    <property type="term" value="F:5'-3' DNA exonuclease activity"/>
    <property type="evidence" value="ECO:0007669"/>
    <property type="project" value="UniProtKB-UniRule"/>
</dbReference>
<dbReference type="SUPFAM" id="SSF88723">
    <property type="entry name" value="PIN domain-like"/>
    <property type="match status" value="1"/>
</dbReference>
<dbReference type="InterPro" id="IPR008918">
    <property type="entry name" value="HhH2"/>
</dbReference>
<evidence type="ECO:0000313" key="17">
    <source>
        <dbReference type="Proteomes" id="UP001432027"/>
    </source>
</evidence>
<keyword evidence="4 13" id="KW-0540">Nuclease</keyword>
<keyword evidence="6 13" id="KW-0227">DNA damage</keyword>
<keyword evidence="10 13" id="KW-0267">Excision nuclease</keyword>
<feature type="region of interest" description="Disordered" evidence="14">
    <location>
        <begin position="169"/>
        <end position="228"/>
    </location>
</feature>